<gene>
    <name evidence="1" type="ORF">EAX61_06265</name>
</gene>
<reference evidence="1 2" key="1">
    <citation type="submission" date="2018-10" db="EMBL/GenBank/DDBJ databases">
        <title>Dokdonia luteus sp. nov., isolated from sea water.</title>
        <authorList>
            <person name="Zhou L.Y."/>
            <person name="Du Z.J."/>
        </authorList>
    </citation>
    <scope>NUCLEOTIDE SEQUENCE [LARGE SCALE GENOMIC DNA]</scope>
    <source>
        <strain evidence="1 2">SH27</strain>
    </source>
</reference>
<keyword evidence="2" id="KW-1185">Reference proteome</keyword>
<evidence type="ECO:0000313" key="1">
    <source>
        <dbReference type="EMBL" id="RMB61078.1"/>
    </source>
</evidence>
<dbReference type="Proteomes" id="UP000281985">
    <property type="component" value="Unassembled WGS sequence"/>
</dbReference>
<sequence length="178" mass="19715">MYKITAMKILLGFTSLIFLFTSCGTQQTITAQNTDGSVTLFDNGASHVIIAPNGNVGIGQKNPQDKLEVNGQIHAKSVKVDLKEWADFVFEDGYDLTPLPELEQFIKTNGHLPDVPSAGEVAKDGIELGAMNRLLLQKIEELTLHLIQKEKDIDSLSANYYNLLKRVKVLETKTPKED</sequence>
<dbReference type="AlphaFoldDB" id="A0A3M0G9I1"/>
<name>A0A3M0G9I1_9FLAO</name>
<evidence type="ECO:0000313" key="2">
    <source>
        <dbReference type="Proteomes" id="UP000281985"/>
    </source>
</evidence>
<organism evidence="1 2">
    <name type="scientific">Dokdonia sinensis</name>
    <dbReference type="NCBI Taxonomy" id="2479847"/>
    <lineage>
        <taxon>Bacteria</taxon>
        <taxon>Pseudomonadati</taxon>
        <taxon>Bacteroidota</taxon>
        <taxon>Flavobacteriia</taxon>
        <taxon>Flavobacteriales</taxon>
        <taxon>Flavobacteriaceae</taxon>
        <taxon>Dokdonia</taxon>
    </lineage>
</organism>
<protein>
    <submittedName>
        <fullName evidence="1">Uncharacterized protein</fullName>
    </submittedName>
</protein>
<dbReference type="EMBL" id="REFV01000004">
    <property type="protein sequence ID" value="RMB61078.1"/>
    <property type="molecule type" value="Genomic_DNA"/>
</dbReference>
<accession>A0A3M0G9I1</accession>
<proteinExistence type="predicted"/>
<dbReference type="PROSITE" id="PS51257">
    <property type="entry name" value="PROKAR_LIPOPROTEIN"/>
    <property type="match status" value="1"/>
</dbReference>
<comment type="caution">
    <text evidence="1">The sequence shown here is derived from an EMBL/GenBank/DDBJ whole genome shotgun (WGS) entry which is preliminary data.</text>
</comment>